<sequence length="30" mass="3278">MHMELTRSLNLVMILAAFVFVGAMVMGVVP</sequence>
<evidence type="ECO:0000313" key="2">
    <source>
        <dbReference type="EMBL" id="KKN62812.1"/>
    </source>
</evidence>
<keyword evidence="1" id="KW-0812">Transmembrane</keyword>
<keyword evidence="1" id="KW-1133">Transmembrane helix</keyword>
<reference evidence="2" key="1">
    <citation type="journal article" date="2015" name="Nature">
        <title>Complex archaea that bridge the gap between prokaryotes and eukaryotes.</title>
        <authorList>
            <person name="Spang A."/>
            <person name="Saw J.H."/>
            <person name="Jorgensen S.L."/>
            <person name="Zaremba-Niedzwiedzka K."/>
            <person name="Martijn J."/>
            <person name="Lind A.E."/>
            <person name="van Eijk R."/>
            <person name="Schleper C."/>
            <person name="Guy L."/>
            <person name="Ettema T.J."/>
        </authorList>
    </citation>
    <scope>NUCLEOTIDE SEQUENCE</scope>
</reference>
<dbReference type="AlphaFoldDB" id="A0A0F9SKG1"/>
<comment type="caution">
    <text evidence="2">The sequence shown here is derived from an EMBL/GenBank/DDBJ whole genome shotgun (WGS) entry which is preliminary data.</text>
</comment>
<accession>A0A0F9SKG1</accession>
<keyword evidence="1" id="KW-0472">Membrane</keyword>
<gene>
    <name evidence="2" type="ORF">LCGC14_0508190</name>
</gene>
<protein>
    <submittedName>
        <fullName evidence="2">Uncharacterized protein</fullName>
    </submittedName>
</protein>
<feature type="transmembrane region" description="Helical" evidence="1">
    <location>
        <begin position="9"/>
        <end position="29"/>
    </location>
</feature>
<dbReference type="EMBL" id="LAZR01000612">
    <property type="protein sequence ID" value="KKN62812.1"/>
    <property type="molecule type" value="Genomic_DNA"/>
</dbReference>
<evidence type="ECO:0000256" key="1">
    <source>
        <dbReference type="SAM" id="Phobius"/>
    </source>
</evidence>
<organism evidence="2">
    <name type="scientific">marine sediment metagenome</name>
    <dbReference type="NCBI Taxonomy" id="412755"/>
    <lineage>
        <taxon>unclassified sequences</taxon>
        <taxon>metagenomes</taxon>
        <taxon>ecological metagenomes</taxon>
    </lineage>
</organism>
<name>A0A0F9SKG1_9ZZZZ</name>
<proteinExistence type="predicted"/>